<feature type="region of interest" description="Disordered" evidence="1">
    <location>
        <begin position="520"/>
        <end position="549"/>
    </location>
</feature>
<dbReference type="AlphaFoldDB" id="A0A8E2AY54"/>
<dbReference type="EMBL" id="KV722406">
    <property type="protein sequence ID" value="OCH90344.1"/>
    <property type="molecule type" value="Genomic_DNA"/>
</dbReference>
<dbReference type="OrthoDB" id="1938591at2759"/>
<evidence type="ECO:0000313" key="3">
    <source>
        <dbReference type="EMBL" id="OCH90344.1"/>
    </source>
</evidence>
<feature type="compositionally biased region" description="Polar residues" evidence="1">
    <location>
        <begin position="112"/>
        <end position="123"/>
    </location>
</feature>
<feature type="region of interest" description="Disordered" evidence="1">
    <location>
        <begin position="1"/>
        <end position="27"/>
    </location>
</feature>
<dbReference type="PROSITE" id="PS51011">
    <property type="entry name" value="ARID"/>
    <property type="match status" value="1"/>
</dbReference>
<organism evidence="3 4">
    <name type="scientific">Obba rivulosa</name>
    <dbReference type="NCBI Taxonomy" id="1052685"/>
    <lineage>
        <taxon>Eukaryota</taxon>
        <taxon>Fungi</taxon>
        <taxon>Dikarya</taxon>
        <taxon>Basidiomycota</taxon>
        <taxon>Agaricomycotina</taxon>
        <taxon>Agaricomycetes</taxon>
        <taxon>Polyporales</taxon>
        <taxon>Gelatoporiaceae</taxon>
        <taxon>Obba</taxon>
    </lineage>
</organism>
<protein>
    <recommendedName>
        <fullName evidence="2">ARID domain-containing protein</fullName>
    </recommendedName>
</protein>
<name>A0A8E2AY54_9APHY</name>
<feature type="domain" description="ARID" evidence="2">
    <location>
        <begin position="408"/>
        <end position="513"/>
    </location>
</feature>
<feature type="region of interest" description="Disordered" evidence="1">
    <location>
        <begin position="1118"/>
        <end position="1224"/>
    </location>
</feature>
<accession>A0A8E2AY54</accession>
<gene>
    <name evidence="3" type="ORF">OBBRIDRAFT_793436</name>
</gene>
<dbReference type="InterPro" id="IPR001606">
    <property type="entry name" value="ARID_dom"/>
</dbReference>
<feature type="compositionally biased region" description="Low complexity" evidence="1">
    <location>
        <begin position="89"/>
        <end position="111"/>
    </location>
</feature>
<evidence type="ECO:0000256" key="1">
    <source>
        <dbReference type="SAM" id="MobiDB-lite"/>
    </source>
</evidence>
<feature type="region of interest" description="Disordered" evidence="1">
    <location>
        <begin position="298"/>
        <end position="333"/>
    </location>
</feature>
<feature type="compositionally biased region" description="Low complexity" evidence="1">
    <location>
        <begin position="18"/>
        <end position="27"/>
    </location>
</feature>
<feature type="compositionally biased region" description="Low complexity" evidence="1">
    <location>
        <begin position="1184"/>
        <end position="1196"/>
    </location>
</feature>
<feature type="region of interest" description="Disordered" evidence="1">
    <location>
        <begin position="164"/>
        <end position="193"/>
    </location>
</feature>
<evidence type="ECO:0000259" key="2">
    <source>
        <dbReference type="PROSITE" id="PS51011"/>
    </source>
</evidence>
<feature type="compositionally biased region" description="Low complexity" evidence="1">
    <location>
        <begin position="998"/>
        <end position="1016"/>
    </location>
</feature>
<feature type="compositionally biased region" description="Low complexity" evidence="1">
    <location>
        <begin position="904"/>
        <end position="916"/>
    </location>
</feature>
<reference evidence="3 4" key="1">
    <citation type="submission" date="2016-07" db="EMBL/GenBank/DDBJ databases">
        <title>Draft genome of the white-rot fungus Obba rivulosa 3A-2.</title>
        <authorList>
            <consortium name="DOE Joint Genome Institute"/>
            <person name="Miettinen O."/>
            <person name="Riley R."/>
            <person name="Acob R."/>
            <person name="Barry K."/>
            <person name="Cullen D."/>
            <person name="De Vries R."/>
            <person name="Hainaut M."/>
            <person name="Hatakka A."/>
            <person name="Henrissat B."/>
            <person name="Hilden K."/>
            <person name="Kuo R."/>
            <person name="Labutti K."/>
            <person name="Lipzen A."/>
            <person name="Makela M.R."/>
            <person name="Sandor L."/>
            <person name="Spatafora J.W."/>
            <person name="Grigoriev I.V."/>
            <person name="Hibbett D.S."/>
        </authorList>
    </citation>
    <scope>NUCLEOTIDE SEQUENCE [LARGE SCALE GENOMIC DNA]</scope>
    <source>
        <strain evidence="3 4">3A-2</strain>
    </source>
</reference>
<feature type="compositionally biased region" description="Low complexity" evidence="1">
    <location>
        <begin position="524"/>
        <end position="535"/>
    </location>
</feature>
<feature type="compositionally biased region" description="Polar residues" evidence="1">
    <location>
        <begin position="955"/>
        <end position="964"/>
    </location>
</feature>
<dbReference type="GO" id="GO:0003677">
    <property type="term" value="F:DNA binding"/>
    <property type="evidence" value="ECO:0007669"/>
    <property type="project" value="InterPro"/>
</dbReference>
<feature type="compositionally biased region" description="Low complexity" evidence="1">
    <location>
        <begin position="313"/>
        <end position="333"/>
    </location>
</feature>
<feature type="region of interest" description="Disordered" evidence="1">
    <location>
        <begin position="668"/>
        <end position="699"/>
    </location>
</feature>
<dbReference type="Proteomes" id="UP000250043">
    <property type="component" value="Unassembled WGS sequence"/>
</dbReference>
<dbReference type="Pfam" id="PF01388">
    <property type="entry name" value="ARID"/>
    <property type="match status" value="1"/>
</dbReference>
<proteinExistence type="predicted"/>
<feature type="compositionally biased region" description="Low complexity" evidence="1">
    <location>
        <begin position="1132"/>
        <end position="1145"/>
    </location>
</feature>
<feature type="region of interest" description="Disordered" evidence="1">
    <location>
        <begin position="71"/>
        <end position="123"/>
    </location>
</feature>
<evidence type="ECO:0000313" key="4">
    <source>
        <dbReference type="Proteomes" id="UP000250043"/>
    </source>
</evidence>
<keyword evidence="4" id="KW-1185">Reference proteome</keyword>
<feature type="compositionally biased region" description="Polar residues" evidence="1">
    <location>
        <begin position="537"/>
        <end position="546"/>
    </location>
</feature>
<sequence>MSQQMTANGVSSSGFPDQGQMQQGLQQFAGNQNTARLQALAAANNNPAMMQALQNPGTAISRQLELLIQQPQHSGPAPNPMAAIRQHQQHQQQHQQQQHQQHQQQAQQQSQGLNMSSQLGQMQNQVPQTSFFPASTMQGGADANHQVPRQMMQPNSMLNAGAQRSMVQPPPMQQGIPQQQPPHPQQPQQQGQRILPDDFRKRVEGLKNQMSDYEKKISFLKLDPTSKQMNSPIAIQIKTLMDEITKRKYALHQMALQMAHGQKAQESGNAMGGGMPGGMGGAPSIPHAAAGPSNLQLQRPIGVGMNQGQPNWPAQQGLAPPFQQAQPQQQQPEQFQHTPQIPQKVATPQLMPQVTAQMGSLPQRTVSTPLQIAQSNPQNQPQASPNVMAVQFASQTGPVQQAPMRFPPLTQDMFNQAYRNWCTRNNFTPDPSQLNRDGRQINLYVLHQEVMNMGTYGRIANNDDAWAILGGKLGFVQFPASSESEPAKSGPGMAAHLHHVYKEYLHGFDAAYITSILRRRQEQQQEQQQRAQGAQPPSMQNTAQNGDQERRMQMMSQMQNAPMSGLPQNALMPGPSTQPINAHQVMPMQRPGAGAEPKQEANGMNGLPNLPGMDPARLDEFIKYAMIPAPELRAHGIPEVVINWIESHRPMLQRTWQQQQDFRGGVTKAQAAGGNGQRPASTLPPQLFNPGAQANQGGMSSAIPAGLNMRVDQPQLRSWRTVQIPPIQQRRRPTAQEEQQGADLVAHIKSESMGRIGAMRMYNIPDHQRFEFNTLFEQAYKFSQEIEPSLHRFACFWKPEAIRHIVTMVLATKHQKHLLTMTPPRYCLEVHTVRTMAKHFQTALEQFNGITASLYPENGQPILSAPPATVQQHQRIPSVPQLPPQVAPQPTPQLPQVQPPQAPSIPQAPVAIASSPQMPPPATGKRKHPHDANVPVSTPPASASTPAANAPTPTHLMSSPQTPKSLKMRAHAETKAPPKPHKPSAKATPVAGPSTEQAATPATPKTPATPAAVATPAPAPTPTPETGSKRQREEEPVSYVASLEPSPKKIKTEWDGPSDDALLKKQEQIDHIETEEDAAKFISQMSDLIKQAEAEENSDLLTTQISDTLEQILKGFSIPSDGVEDSLSSLTGPGPSDFSSMFGGPSSPPPSLPGLDGSEYFDFSSFTGIEDDAGSKAVTPDLVQTSSTNPSPSSQSEADPGHAPSTAADTAKIMDPKVEEGGQGLDFLRGSLFDQIDGGESAYYNASDGWKWDTPMAPLDQAWAISS</sequence>
<feature type="region of interest" description="Disordered" evidence="1">
    <location>
        <begin position="879"/>
        <end position="1059"/>
    </location>
</feature>
<feature type="compositionally biased region" description="Low complexity" evidence="1">
    <location>
        <begin position="932"/>
        <end position="954"/>
    </location>
</feature>
<dbReference type="InterPro" id="IPR036431">
    <property type="entry name" value="ARID_dom_sf"/>
</dbReference>
<feature type="compositionally biased region" description="Polar residues" evidence="1">
    <location>
        <begin position="1"/>
        <end position="15"/>
    </location>
</feature>
<feature type="compositionally biased region" description="Pro residues" evidence="1">
    <location>
        <begin position="880"/>
        <end position="903"/>
    </location>
</feature>
<dbReference type="Gene3D" id="1.10.150.60">
    <property type="entry name" value="ARID DNA-binding domain"/>
    <property type="match status" value="1"/>
</dbReference>
<dbReference type="SUPFAM" id="SSF46774">
    <property type="entry name" value="ARID-like"/>
    <property type="match status" value="1"/>
</dbReference>